<dbReference type="Proteomes" id="UP000052023">
    <property type="component" value="Unassembled WGS sequence"/>
</dbReference>
<evidence type="ECO:0000259" key="1">
    <source>
        <dbReference type="Pfam" id="PF01738"/>
    </source>
</evidence>
<dbReference type="EMBL" id="LLYA01000200">
    <property type="protein sequence ID" value="KRR18153.1"/>
    <property type="molecule type" value="Genomic_DNA"/>
</dbReference>
<dbReference type="GO" id="GO:0016787">
    <property type="term" value="F:hydrolase activity"/>
    <property type="evidence" value="ECO:0007669"/>
    <property type="project" value="InterPro"/>
</dbReference>
<feature type="domain" description="Dienelactone hydrolase" evidence="1">
    <location>
        <begin position="62"/>
        <end position="107"/>
    </location>
</feature>
<gene>
    <name evidence="2" type="ORF">CQ13_35460</name>
</gene>
<accession>A0A0R3MDH0</accession>
<dbReference type="Pfam" id="PF01738">
    <property type="entry name" value="DLH"/>
    <property type="match status" value="1"/>
</dbReference>
<dbReference type="AlphaFoldDB" id="A0A0R3MDH0"/>
<protein>
    <recommendedName>
        <fullName evidence="1">Dienelactone hydrolase domain-containing protein</fullName>
    </recommendedName>
</protein>
<keyword evidence="3" id="KW-1185">Reference proteome</keyword>
<comment type="caution">
    <text evidence="2">The sequence shown here is derived from an EMBL/GenBank/DDBJ whole genome shotgun (WGS) entry which is preliminary data.</text>
</comment>
<sequence>MVAKGQNLKPASRIRNMKKSAFWPPFALSSACSLAEMRAAVLAAEPGAGSADKAVTASIGFAGRSYGNALHGFTNPAADGSIMRAALYNEQADRRSWASMISLFDEVLT</sequence>
<dbReference type="PROSITE" id="PS51257">
    <property type="entry name" value="PROKAR_LIPOPROTEIN"/>
    <property type="match status" value="1"/>
</dbReference>
<organism evidence="2 3">
    <name type="scientific">Bradyrhizobium retamae</name>
    <dbReference type="NCBI Taxonomy" id="1300035"/>
    <lineage>
        <taxon>Bacteria</taxon>
        <taxon>Pseudomonadati</taxon>
        <taxon>Pseudomonadota</taxon>
        <taxon>Alphaproteobacteria</taxon>
        <taxon>Hyphomicrobiales</taxon>
        <taxon>Nitrobacteraceae</taxon>
        <taxon>Bradyrhizobium</taxon>
    </lineage>
</organism>
<name>A0A0R3MDH0_9BRAD</name>
<evidence type="ECO:0000313" key="3">
    <source>
        <dbReference type="Proteomes" id="UP000052023"/>
    </source>
</evidence>
<evidence type="ECO:0000313" key="2">
    <source>
        <dbReference type="EMBL" id="KRR18153.1"/>
    </source>
</evidence>
<reference evidence="2 3" key="1">
    <citation type="submission" date="2014-03" db="EMBL/GenBank/DDBJ databases">
        <title>Bradyrhizobium valentinum sp. nov., isolated from effective nodules of Lupinus mariae-josephae, a lupine endemic of basic-lime soils in Eastern Spain.</title>
        <authorList>
            <person name="Duran D."/>
            <person name="Rey L."/>
            <person name="Navarro A."/>
            <person name="Busquets A."/>
            <person name="Imperial J."/>
            <person name="Ruiz-Argueso T."/>
        </authorList>
    </citation>
    <scope>NUCLEOTIDE SEQUENCE [LARGE SCALE GENOMIC DNA]</scope>
    <source>
        <strain evidence="2 3">Ro19</strain>
    </source>
</reference>
<proteinExistence type="predicted"/>
<dbReference type="InterPro" id="IPR002925">
    <property type="entry name" value="Dienelactn_hydro"/>
</dbReference>